<dbReference type="OrthoDB" id="9973706at2"/>
<accession>A0A2M9A6D4</accession>
<gene>
    <name evidence="1" type="ORF">BGX16_1242</name>
</gene>
<dbReference type="Proteomes" id="UP000231134">
    <property type="component" value="Unassembled WGS sequence"/>
</dbReference>
<protein>
    <recommendedName>
        <fullName evidence="3">Lipoprotein</fullName>
    </recommendedName>
</protein>
<organism evidence="1 2">
    <name type="scientific">Hallerella succinigenes</name>
    <dbReference type="NCBI Taxonomy" id="1896222"/>
    <lineage>
        <taxon>Bacteria</taxon>
        <taxon>Pseudomonadati</taxon>
        <taxon>Fibrobacterota</taxon>
        <taxon>Fibrobacteria</taxon>
        <taxon>Fibrobacterales</taxon>
        <taxon>Fibrobacteraceae</taxon>
        <taxon>Hallerella</taxon>
    </lineage>
</organism>
<keyword evidence="2" id="KW-1185">Reference proteome</keyword>
<evidence type="ECO:0008006" key="3">
    <source>
        <dbReference type="Google" id="ProtNLM"/>
    </source>
</evidence>
<evidence type="ECO:0000313" key="2">
    <source>
        <dbReference type="Proteomes" id="UP000231134"/>
    </source>
</evidence>
<dbReference type="EMBL" id="PGEX01000001">
    <property type="protein sequence ID" value="PJJ41281.1"/>
    <property type="molecule type" value="Genomic_DNA"/>
</dbReference>
<sequence>MNNFKWFALFVSLLFSACSSDSSVSSAEKNEETSTGSSEMISSSSISYGIIPIDTSSAQQGSDTGIDDMISMTSSSKTYYRFTTERVELYDTLGIYVNAYYEEKGLYGNDNRVGGSAIFTYRLLNSSADSMRTFVGWLLDGAYWSDNCVQDSTYFANRCAELVGELVDYNEGCSVNNLQLSCVYPYEYTDSVEALNSIAKEFLNFAMENWVEIEEPKENSSMSSASSKSL</sequence>
<proteinExistence type="predicted"/>
<dbReference type="AlphaFoldDB" id="A0A2M9A6D4"/>
<reference evidence="1 2" key="1">
    <citation type="submission" date="2017-11" db="EMBL/GenBank/DDBJ databases">
        <title>Animal gut microbial communities from fecal samples from Wisconsin, USA.</title>
        <authorList>
            <person name="Neumann A."/>
        </authorList>
    </citation>
    <scope>NUCLEOTIDE SEQUENCE [LARGE SCALE GENOMIC DNA]</scope>
    <source>
        <strain evidence="1 2">UWS3</strain>
    </source>
</reference>
<dbReference type="RefSeq" id="WP_157797904.1">
    <property type="nucleotide sequence ID" value="NZ_PGEX01000001.1"/>
</dbReference>
<comment type="caution">
    <text evidence="1">The sequence shown here is derived from an EMBL/GenBank/DDBJ whole genome shotgun (WGS) entry which is preliminary data.</text>
</comment>
<dbReference type="PROSITE" id="PS51257">
    <property type="entry name" value="PROKAR_LIPOPROTEIN"/>
    <property type="match status" value="1"/>
</dbReference>
<evidence type="ECO:0000313" key="1">
    <source>
        <dbReference type="EMBL" id="PJJ41281.1"/>
    </source>
</evidence>
<name>A0A2M9A6D4_9BACT</name>